<dbReference type="Proteomes" id="UP000800035">
    <property type="component" value="Unassembled WGS sequence"/>
</dbReference>
<keyword evidence="4" id="KW-1185">Reference proteome</keyword>
<reference evidence="3" key="1">
    <citation type="journal article" date="2020" name="Stud. Mycol.">
        <title>101 Dothideomycetes genomes: a test case for predicting lifestyles and emergence of pathogens.</title>
        <authorList>
            <person name="Haridas S."/>
            <person name="Albert R."/>
            <person name="Binder M."/>
            <person name="Bloem J."/>
            <person name="Labutti K."/>
            <person name="Salamov A."/>
            <person name="Andreopoulos B."/>
            <person name="Baker S."/>
            <person name="Barry K."/>
            <person name="Bills G."/>
            <person name="Bluhm B."/>
            <person name="Cannon C."/>
            <person name="Castanera R."/>
            <person name="Culley D."/>
            <person name="Daum C."/>
            <person name="Ezra D."/>
            <person name="Gonzalez J."/>
            <person name="Henrissat B."/>
            <person name="Kuo A."/>
            <person name="Liang C."/>
            <person name="Lipzen A."/>
            <person name="Lutzoni F."/>
            <person name="Magnuson J."/>
            <person name="Mondo S."/>
            <person name="Nolan M."/>
            <person name="Ohm R."/>
            <person name="Pangilinan J."/>
            <person name="Park H.-J."/>
            <person name="Ramirez L."/>
            <person name="Alfaro M."/>
            <person name="Sun H."/>
            <person name="Tritt A."/>
            <person name="Yoshinaga Y."/>
            <person name="Zwiers L.-H."/>
            <person name="Turgeon B."/>
            <person name="Goodwin S."/>
            <person name="Spatafora J."/>
            <person name="Crous P."/>
            <person name="Grigoriev I."/>
        </authorList>
    </citation>
    <scope>NUCLEOTIDE SEQUENCE</scope>
    <source>
        <strain evidence="3">CBS 675.92</strain>
    </source>
</reference>
<dbReference type="AlphaFoldDB" id="A0A6A5TDN8"/>
<accession>A0A6A5TDN8</accession>
<keyword evidence="1" id="KW-0175">Coiled coil</keyword>
<evidence type="ECO:0000313" key="4">
    <source>
        <dbReference type="Proteomes" id="UP000800035"/>
    </source>
</evidence>
<gene>
    <name evidence="3" type="ORF">CC80DRAFT_597772</name>
</gene>
<sequence>MKRVYGICANILSGLRPSEEHEQMSTRYQEMRVPTTEHEVGTGGDVESSSFNGQDTSDRQNKHLQTRSATAVAHRNERHAQLASTSHRHSKHLSQDGDVAFVAAQKAVAQGKPLKEAKSRDLLEGYVCDLEEQNHALKAKNKKLEHYHTNFQELEKLIKEVKHDNDAIKDENKELASKNQQLSHNVEAWAGLYEHIVNKYIQPYASRKNESYRDHDSASIHKVLGPLLEDALEAEPLRAKLQLLQKGMFASVEKVQSIPDEQFQVDFAKLASAIKSFSRAIKLPPDMDVSSICLLQKCNLVKSVPTAYWNTGARKKGMVEAVVWSVLMKCIFASPIHMFGPYCEDIHDMYKKLFGTSHFNHWPIPTELSERWRYTTLEHIVCIVGADRIINGPAEGDSSELVESMQRIRYIIWRHLETTFSPLSPKTDFSKLAMIINQAMALALQMFTQRSRYQIVWPMIGDVYQEGKTRHLRSVQESEDIEEGCVALIISPGLTKWGNAHGKNLETRLDLVPSEVLVEPFIEEEPDVKVGGIAIPVEGVDQPKAVQTATDSRSVLDEPPKRMSTKIEPAIPYKLDPRHNNTRTDVRRSTAELRGLNMDLAATDQDHKPCGDGHSTR</sequence>
<feature type="region of interest" description="Disordered" evidence="2">
    <location>
        <begin position="596"/>
        <end position="617"/>
    </location>
</feature>
<evidence type="ECO:0000313" key="3">
    <source>
        <dbReference type="EMBL" id="KAF1950893.1"/>
    </source>
</evidence>
<dbReference type="EMBL" id="ML977021">
    <property type="protein sequence ID" value="KAF1950893.1"/>
    <property type="molecule type" value="Genomic_DNA"/>
</dbReference>
<feature type="coiled-coil region" evidence="1">
    <location>
        <begin position="137"/>
        <end position="185"/>
    </location>
</feature>
<evidence type="ECO:0000256" key="1">
    <source>
        <dbReference type="SAM" id="Coils"/>
    </source>
</evidence>
<evidence type="ECO:0000256" key="2">
    <source>
        <dbReference type="SAM" id="MobiDB-lite"/>
    </source>
</evidence>
<feature type="region of interest" description="Disordered" evidence="2">
    <location>
        <begin position="18"/>
        <end position="68"/>
    </location>
</feature>
<protein>
    <submittedName>
        <fullName evidence="3">Uncharacterized protein</fullName>
    </submittedName>
</protein>
<proteinExistence type="predicted"/>
<dbReference type="OrthoDB" id="3545916at2759"/>
<name>A0A6A5TDN8_9PLEO</name>
<feature type="compositionally biased region" description="Basic and acidic residues" evidence="2">
    <location>
        <begin position="604"/>
        <end position="617"/>
    </location>
</feature>
<organism evidence="3 4">
    <name type="scientific">Byssothecium circinans</name>
    <dbReference type="NCBI Taxonomy" id="147558"/>
    <lineage>
        <taxon>Eukaryota</taxon>
        <taxon>Fungi</taxon>
        <taxon>Dikarya</taxon>
        <taxon>Ascomycota</taxon>
        <taxon>Pezizomycotina</taxon>
        <taxon>Dothideomycetes</taxon>
        <taxon>Pleosporomycetidae</taxon>
        <taxon>Pleosporales</taxon>
        <taxon>Massarineae</taxon>
        <taxon>Massarinaceae</taxon>
        <taxon>Byssothecium</taxon>
    </lineage>
</organism>